<evidence type="ECO:0000313" key="2">
    <source>
        <dbReference type="EMBL" id="CAD6493383.1"/>
    </source>
</evidence>
<dbReference type="InterPro" id="IPR036439">
    <property type="entry name" value="Dockerin_dom_sf"/>
</dbReference>
<dbReference type="Gene3D" id="2.160.20.10">
    <property type="entry name" value="Single-stranded right-handed beta-helix, Pectin lyase-like"/>
    <property type="match status" value="1"/>
</dbReference>
<dbReference type="InterPro" id="IPR002105">
    <property type="entry name" value="Dockerin_1_rpt"/>
</dbReference>
<dbReference type="NCBIfam" id="TIGR03804">
    <property type="entry name" value="para_beta_helix"/>
    <property type="match status" value="2"/>
</dbReference>
<dbReference type="CDD" id="cd14256">
    <property type="entry name" value="Dockerin_I"/>
    <property type="match status" value="1"/>
</dbReference>
<comment type="caution">
    <text evidence="2">The sequence shown here is derived from an EMBL/GenBank/DDBJ whole genome shotgun (WGS) entry which is preliminary data.</text>
</comment>
<protein>
    <submittedName>
        <fullName evidence="2">Periplasmic copper-binding protein (NosD)</fullName>
    </submittedName>
</protein>
<gene>
    <name evidence="2" type="ORF">DIAAKJNI_00479</name>
</gene>
<evidence type="ECO:0000259" key="1">
    <source>
        <dbReference type="Pfam" id="PF05048"/>
    </source>
</evidence>
<dbReference type="SUPFAM" id="SSF63446">
    <property type="entry name" value="Type I dockerin domain"/>
    <property type="match status" value="1"/>
</dbReference>
<reference evidence="2" key="1">
    <citation type="submission" date="2020-10" db="EMBL/GenBank/DDBJ databases">
        <authorList>
            <person name="Hahn C.J."/>
            <person name="Laso-Perez R."/>
            <person name="Vulcano F."/>
            <person name="Vaziourakis K.-M."/>
            <person name="Stokke R."/>
            <person name="Steen I.H."/>
            <person name="Teske A."/>
            <person name="Boetius A."/>
            <person name="Liebeke M."/>
            <person name="Amann R."/>
            <person name="Knittel K."/>
        </authorList>
    </citation>
    <scope>NUCLEOTIDE SEQUENCE</scope>
    <source>
        <strain evidence="2">Gfbio:e3339647-f889-4370-9287-4fb5cb688e4c:AG392M11_GoMArc1</strain>
    </source>
</reference>
<accession>A0A811TCL9</accession>
<dbReference type="InterPro" id="IPR011050">
    <property type="entry name" value="Pectin_lyase_fold/virulence"/>
</dbReference>
<dbReference type="InterPro" id="IPR007742">
    <property type="entry name" value="NosD_dom"/>
</dbReference>
<feature type="domain" description="Periplasmic copper-binding protein NosD beta helix" evidence="1">
    <location>
        <begin position="27"/>
        <end position="168"/>
    </location>
</feature>
<dbReference type="AlphaFoldDB" id="A0A811TCL9"/>
<dbReference type="InterPro" id="IPR006626">
    <property type="entry name" value="PbH1"/>
</dbReference>
<dbReference type="Proteomes" id="UP000639006">
    <property type="component" value="Unassembled WGS sequence"/>
</dbReference>
<dbReference type="InterPro" id="IPR012334">
    <property type="entry name" value="Pectin_lyas_fold"/>
</dbReference>
<proteinExistence type="predicted"/>
<sequence length="266" mass="29157">MGSGNRPIKYYNSPVDLSNEILSELILCNADNSTINNVTIKGSETLKNNGFLVLRTDNSTFTNINSSNNYYGIYMDYSSNNTLTSNNASSNNNNGIWLYSSSNNNTLTNNTASNNNYGICLWDSSNNTLYCNNFINNTNYNAYDNAYDTSTNQWNTNSKGNYYSDYTGSDNNSDGIGDTSYQISGGSSIDYFPLMHLWEKPPLKGDLDDDSQITSKDAAIVLEIAVGSRPCNSQILAIADVSGDGRVSSLDALMILQMASSIQKKL</sequence>
<dbReference type="EMBL" id="CAJHIQ010000031">
    <property type="protein sequence ID" value="CAD6493383.1"/>
    <property type="molecule type" value="Genomic_DNA"/>
</dbReference>
<name>A0A811TCL9_9EURY</name>
<dbReference type="InterPro" id="IPR022441">
    <property type="entry name" value="Para_beta_helix_rpt-2"/>
</dbReference>
<evidence type="ECO:0000313" key="3">
    <source>
        <dbReference type="Proteomes" id="UP000639006"/>
    </source>
</evidence>
<organism evidence="2 3">
    <name type="scientific">Candidatus Argoarchaeum ethanivorans</name>
    <dbReference type="NCBI Taxonomy" id="2608793"/>
    <lineage>
        <taxon>Archaea</taxon>
        <taxon>Methanobacteriati</taxon>
        <taxon>Methanobacteriota</taxon>
        <taxon>Stenosarchaea group</taxon>
        <taxon>Methanomicrobia</taxon>
        <taxon>Methanosarcinales</taxon>
        <taxon>Methanosarcinales incertae sedis</taxon>
        <taxon>GOM Arc I cluster</taxon>
        <taxon>Candidatus Argoarchaeum</taxon>
    </lineage>
</organism>
<dbReference type="Pfam" id="PF05048">
    <property type="entry name" value="NosD"/>
    <property type="match status" value="1"/>
</dbReference>
<dbReference type="SMART" id="SM00710">
    <property type="entry name" value="PbH1"/>
    <property type="match status" value="4"/>
</dbReference>
<dbReference type="GO" id="GO:0000272">
    <property type="term" value="P:polysaccharide catabolic process"/>
    <property type="evidence" value="ECO:0007669"/>
    <property type="project" value="InterPro"/>
</dbReference>
<dbReference type="GO" id="GO:0004553">
    <property type="term" value="F:hydrolase activity, hydrolyzing O-glycosyl compounds"/>
    <property type="evidence" value="ECO:0007669"/>
    <property type="project" value="InterPro"/>
</dbReference>
<dbReference type="Pfam" id="PF00404">
    <property type="entry name" value="Dockerin_1"/>
    <property type="match status" value="1"/>
</dbReference>
<dbReference type="SUPFAM" id="SSF51126">
    <property type="entry name" value="Pectin lyase-like"/>
    <property type="match status" value="1"/>
</dbReference>
<dbReference type="Gene3D" id="1.10.1330.10">
    <property type="entry name" value="Dockerin domain"/>
    <property type="match status" value="1"/>
</dbReference>